<name>A0ABX0GYJ4_9ACTN</name>
<feature type="compositionally biased region" description="Low complexity" evidence="1">
    <location>
        <begin position="47"/>
        <end position="58"/>
    </location>
</feature>
<evidence type="ECO:0008006" key="5">
    <source>
        <dbReference type="Google" id="ProtNLM"/>
    </source>
</evidence>
<protein>
    <recommendedName>
        <fullName evidence="5">Fibronectin type-III domain-containing protein</fullName>
    </recommendedName>
</protein>
<evidence type="ECO:0000313" key="3">
    <source>
        <dbReference type="EMBL" id="NHC14298.1"/>
    </source>
</evidence>
<comment type="caution">
    <text evidence="3">The sequence shown here is derived from an EMBL/GenBank/DDBJ whole genome shotgun (WGS) entry which is preliminary data.</text>
</comment>
<dbReference type="RefSeq" id="WP_166281672.1">
    <property type="nucleotide sequence ID" value="NZ_JAANNP010000005.1"/>
</dbReference>
<reference evidence="3 4" key="1">
    <citation type="submission" date="2020-03" db="EMBL/GenBank/DDBJ databases">
        <title>Two novel Motilibacter sp.</title>
        <authorList>
            <person name="Liu S."/>
        </authorList>
    </citation>
    <scope>NUCLEOTIDE SEQUENCE [LARGE SCALE GENOMIC DNA]</scope>
    <source>
        <strain evidence="3 4">E257</strain>
    </source>
</reference>
<sequence>MRTSPARPLLAVGLSLAGAVAALAAVVGTPAQADVRITLPPIGWNHGTGQPGTTTPAPACDPRQHGYQAQGSPGVTPAAGALVVTWKHMRDPDVTAYRVAAVPKRLRTGAQPAVRWTTVKPPSSCYATMKVTIRGLDRKAPYDVWLDVVVKRTTPGVGGTRDLNLGRSGVVWTR</sequence>
<feature type="chain" id="PRO_5045853549" description="Fibronectin type-III domain-containing protein" evidence="2">
    <location>
        <begin position="25"/>
        <end position="174"/>
    </location>
</feature>
<accession>A0ABX0GYJ4</accession>
<evidence type="ECO:0000256" key="1">
    <source>
        <dbReference type="SAM" id="MobiDB-lite"/>
    </source>
</evidence>
<evidence type="ECO:0000313" key="4">
    <source>
        <dbReference type="Proteomes" id="UP000800981"/>
    </source>
</evidence>
<feature type="region of interest" description="Disordered" evidence="1">
    <location>
        <begin position="43"/>
        <end position="73"/>
    </location>
</feature>
<dbReference type="Proteomes" id="UP000800981">
    <property type="component" value="Unassembled WGS sequence"/>
</dbReference>
<gene>
    <name evidence="3" type="ORF">G9H71_10955</name>
</gene>
<dbReference type="EMBL" id="JAANNP010000005">
    <property type="protein sequence ID" value="NHC14298.1"/>
    <property type="molecule type" value="Genomic_DNA"/>
</dbReference>
<feature type="signal peptide" evidence="2">
    <location>
        <begin position="1"/>
        <end position="24"/>
    </location>
</feature>
<proteinExistence type="predicted"/>
<evidence type="ECO:0000256" key="2">
    <source>
        <dbReference type="SAM" id="SignalP"/>
    </source>
</evidence>
<organism evidence="3 4">
    <name type="scientific">Motilibacter deserti</name>
    <dbReference type="NCBI Taxonomy" id="2714956"/>
    <lineage>
        <taxon>Bacteria</taxon>
        <taxon>Bacillati</taxon>
        <taxon>Actinomycetota</taxon>
        <taxon>Actinomycetes</taxon>
        <taxon>Motilibacterales</taxon>
        <taxon>Motilibacteraceae</taxon>
        <taxon>Motilibacter</taxon>
    </lineage>
</organism>
<keyword evidence="4" id="KW-1185">Reference proteome</keyword>
<keyword evidence="2" id="KW-0732">Signal</keyword>